<dbReference type="EMBL" id="FOUB01000001">
    <property type="protein sequence ID" value="SFL56934.1"/>
    <property type="molecule type" value="Genomic_DNA"/>
</dbReference>
<organism evidence="2 3">
    <name type="scientific">Nitrosomonas communis</name>
    <dbReference type="NCBI Taxonomy" id="44574"/>
    <lineage>
        <taxon>Bacteria</taxon>
        <taxon>Pseudomonadati</taxon>
        <taxon>Pseudomonadota</taxon>
        <taxon>Betaproteobacteria</taxon>
        <taxon>Nitrosomonadales</taxon>
        <taxon>Nitrosomonadaceae</taxon>
        <taxon>Nitrosomonas</taxon>
    </lineage>
</organism>
<gene>
    <name evidence="2" type="ORF">SAMN05421863_100132</name>
</gene>
<sequence length="42" mass="4844">MQLKEDHYSRSAVSIYHKTQARGSEPGHELGDWLATETEEKQ</sequence>
<accession>A0A1I4IRL0</accession>
<dbReference type="RefSeq" id="WP_256211810.1">
    <property type="nucleotide sequence ID" value="NZ_FOUB01000001.1"/>
</dbReference>
<evidence type="ECO:0008006" key="4">
    <source>
        <dbReference type="Google" id="ProtNLM"/>
    </source>
</evidence>
<feature type="region of interest" description="Disordered" evidence="1">
    <location>
        <begin position="1"/>
        <end position="42"/>
    </location>
</feature>
<proteinExistence type="predicted"/>
<evidence type="ECO:0000256" key="1">
    <source>
        <dbReference type="SAM" id="MobiDB-lite"/>
    </source>
</evidence>
<keyword evidence="3" id="KW-1185">Reference proteome</keyword>
<evidence type="ECO:0000313" key="2">
    <source>
        <dbReference type="EMBL" id="SFL56934.1"/>
    </source>
</evidence>
<name>A0A1I4IRL0_9PROT</name>
<protein>
    <recommendedName>
        <fullName evidence="4">DUF2934 domain-containing protein</fullName>
    </recommendedName>
</protein>
<reference evidence="3" key="1">
    <citation type="submission" date="2016-10" db="EMBL/GenBank/DDBJ databases">
        <authorList>
            <person name="Varghese N."/>
            <person name="Submissions S."/>
        </authorList>
    </citation>
    <scope>NUCLEOTIDE SEQUENCE [LARGE SCALE GENOMIC DNA]</scope>
    <source>
        <strain evidence="3">Nm44</strain>
    </source>
</reference>
<evidence type="ECO:0000313" key="3">
    <source>
        <dbReference type="Proteomes" id="UP000183287"/>
    </source>
</evidence>
<dbReference type="Proteomes" id="UP000183287">
    <property type="component" value="Unassembled WGS sequence"/>
</dbReference>
<dbReference type="AlphaFoldDB" id="A0A1I4IRL0"/>